<gene>
    <name evidence="10" type="ORF">IV59_GL000958</name>
</gene>
<evidence type="ECO:0000256" key="7">
    <source>
        <dbReference type="ARBA" id="ARBA00049556"/>
    </source>
</evidence>
<evidence type="ECO:0000256" key="1">
    <source>
        <dbReference type="ARBA" id="ARBA00005005"/>
    </source>
</evidence>
<dbReference type="Gene3D" id="1.10.1040.10">
    <property type="entry name" value="N-(1-d-carboxylethyl)-l-norvaline Dehydrogenase, domain 2"/>
    <property type="match status" value="1"/>
</dbReference>
<dbReference type="NCBIfam" id="NF006143">
    <property type="entry name" value="PRK08293.1"/>
    <property type="match status" value="1"/>
</dbReference>
<keyword evidence="6" id="KW-0443">Lipid metabolism</keyword>
<dbReference type="SUPFAM" id="SSF48179">
    <property type="entry name" value="6-phosphogluconate dehydrogenase C-terminal domain-like"/>
    <property type="match status" value="1"/>
</dbReference>
<reference evidence="10 11" key="1">
    <citation type="journal article" date="2015" name="Genome Announc.">
        <title>Expanding the biotechnology potential of lactobacilli through comparative genomics of 213 strains and associated genera.</title>
        <authorList>
            <person name="Sun Z."/>
            <person name="Harris H.M."/>
            <person name="McCann A."/>
            <person name="Guo C."/>
            <person name="Argimon S."/>
            <person name="Zhang W."/>
            <person name="Yang X."/>
            <person name="Jeffery I.B."/>
            <person name="Cooney J.C."/>
            <person name="Kagawa T.F."/>
            <person name="Liu W."/>
            <person name="Song Y."/>
            <person name="Salvetti E."/>
            <person name="Wrobel A."/>
            <person name="Rasinkangas P."/>
            <person name="Parkhill J."/>
            <person name="Rea M.C."/>
            <person name="O'Sullivan O."/>
            <person name="Ritari J."/>
            <person name="Douillard F.P."/>
            <person name="Paul Ross R."/>
            <person name="Yang R."/>
            <person name="Briner A.E."/>
            <person name="Felis G.E."/>
            <person name="de Vos W.M."/>
            <person name="Barrangou R."/>
            <person name="Klaenhammer T.R."/>
            <person name="Caufield P.W."/>
            <person name="Cui Y."/>
            <person name="Zhang H."/>
            <person name="O'Toole P.W."/>
        </authorList>
    </citation>
    <scope>NUCLEOTIDE SEQUENCE [LARGE SCALE GENOMIC DNA]</scope>
    <source>
        <strain evidence="10 11">DSM 26202</strain>
    </source>
</reference>
<evidence type="ECO:0000256" key="2">
    <source>
        <dbReference type="ARBA" id="ARBA00005086"/>
    </source>
</evidence>
<dbReference type="InterPro" id="IPR052242">
    <property type="entry name" value="Mito_3-hydroxyacyl-CoA_DH"/>
</dbReference>
<proteinExistence type="predicted"/>
<evidence type="ECO:0000259" key="8">
    <source>
        <dbReference type="Pfam" id="PF00725"/>
    </source>
</evidence>
<evidence type="ECO:0000256" key="4">
    <source>
        <dbReference type="ARBA" id="ARBA00023002"/>
    </source>
</evidence>
<dbReference type="InterPro" id="IPR036291">
    <property type="entry name" value="NAD(P)-bd_dom_sf"/>
</dbReference>
<sequence>MLFQKGMIMMKFKNITVAGSGVLGTQIAFQIAFKGFHVTVYDINDEAIAKAKIKMAGLEQTYKDEVDKAEINFDRSTAGLSYNTNLLPGLNKKVSDSIDQSKHDVTSTLGRIDYATDLKSAVVHTDLVIEAIPEVVKIKHDFYKQLAAVAPQKTIFTTNSSTLVPSMFAADTGRPSKFLALHFANEIWKNNTAEIMAHSETDPEVFKQVIEFARAIGMVPIPVQKEQSGYILNSILVPFLDAAEMLYLEGIGDPETIDKTWMLATGAPQGPFGILDVVGITTAYNIIENYAATTGNHKYDQLASLLKINFIDQGKLGVSSGEGFYHYPNPKYAEPGFLE</sequence>
<comment type="caution">
    <text evidence="10">The sequence shown here is derived from an EMBL/GenBank/DDBJ whole genome shotgun (WGS) entry which is preliminary data.</text>
</comment>
<evidence type="ECO:0000256" key="6">
    <source>
        <dbReference type="ARBA" id="ARBA00023098"/>
    </source>
</evidence>
<evidence type="ECO:0000259" key="9">
    <source>
        <dbReference type="Pfam" id="PF02737"/>
    </source>
</evidence>
<evidence type="ECO:0000313" key="10">
    <source>
        <dbReference type="EMBL" id="KRO11205.1"/>
    </source>
</evidence>
<dbReference type="EMBL" id="JQCH01000002">
    <property type="protein sequence ID" value="KRO11205.1"/>
    <property type="molecule type" value="Genomic_DNA"/>
</dbReference>
<dbReference type="SUPFAM" id="SSF51735">
    <property type="entry name" value="NAD(P)-binding Rossmann-fold domains"/>
    <property type="match status" value="1"/>
</dbReference>
<dbReference type="Pfam" id="PF00725">
    <property type="entry name" value="3HCDH"/>
    <property type="match status" value="1"/>
</dbReference>
<keyword evidence="5" id="KW-0520">NAD</keyword>
<comment type="pathway">
    <text evidence="2">Lipid metabolism; butanoate metabolism.</text>
</comment>
<dbReference type="InterPro" id="IPR006176">
    <property type="entry name" value="3-OHacyl-CoA_DH_NAD-bd"/>
</dbReference>
<feature type="domain" description="3-hydroxyacyl-CoA dehydrogenase C-terminal" evidence="8">
    <location>
        <begin position="229"/>
        <end position="327"/>
    </location>
</feature>
<dbReference type="InterPro" id="IPR022694">
    <property type="entry name" value="3-OHacyl-CoA_DH"/>
</dbReference>
<comment type="pathway">
    <text evidence="1">Lipid metabolism; fatty acid beta-oxidation.</text>
</comment>
<evidence type="ECO:0000313" key="11">
    <source>
        <dbReference type="Proteomes" id="UP000051884"/>
    </source>
</evidence>
<dbReference type="PANTHER" id="PTHR43561">
    <property type="match status" value="1"/>
</dbReference>
<feature type="domain" description="3-hydroxyacyl-CoA dehydrogenase NAD binding" evidence="9">
    <location>
        <begin position="14"/>
        <end position="225"/>
    </location>
</feature>
<accession>A0ABR5QB38</accession>
<keyword evidence="4" id="KW-0560">Oxidoreductase</keyword>
<name>A0ABR5QB38_9LACO</name>
<dbReference type="InterPro" id="IPR013328">
    <property type="entry name" value="6PGD_dom2"/>
</dbReference>
<dbReference type="PIRSF" id="PIRSF000105">
    <property type="entry name" value="HCDH"/>
    <property type="match status" value="1"/>
</dbReference>
<keyword evidence="3" id="KW-0276">Fatty acid metabolism</keyword>
<dbReference type="Pfam" id="PF02737">
    <property type="entry name" value="3HCDH_N"/>
    <property type="match status" value="1"/>
</dbReference>
<keyword evidence="11" id="KW-1185">Reference proteome</keyword>
<dbReference type="Gene3D" id="3.40.50.720">
    <property type="entry name" value="NAD(P)-binding Rossmann-like Domain"/>
    <property type="match status" value="1"/>
</dbReference>
<comment type="catalytic activity">
    <reaction evidence="7">
        <text>a (3S)-3-hydroxyacyl-CoA + NAD(+) = a 3-oxoacyl-CoA + NADH + H(+)</text>
        <dbReference type="Rhea" id="RHEA:22432"/>
        <dbReference type="ChEBI" id="CHEBI:15378"/>
        <dbReference type="ChEBI" id="CHEBI:57318"/>
        <dbReference type="ChEBI" id="CHEBI:57540"/>
        <dbReference type="ChEBI" id="CHEBI:57945"/>
        <dbReference type="ChEBI" id="CHEBI:90726"/>
        <dbReference type="EC" id="1.1.1.35"/>
    </reaction>
</comment>
<evidence type="ECO:0000256" key="3">
    <source>
        <dbReference type="ARBA" id="ARBA00022832"/>
    </source>
</evidence>
<evidence type="ECO:0000256" key="5">
    <source>
        <dbReference type="ARBA" id="ARBA00023027"/>
    </source>
</evidence>
<organism evidence="10 11">
    <name type="scientific">Paucilactobacillus hokkaidonensis</name>
    <dbReference type="NCBI Taxonomy" id="1193095"/>
    <lineage>
        <taxon>Bacteria</taxon>
        <taxon>Bacillati</taxon>
        <taxon>Bacillota</taxon>
        <taxon>Bacilli</taxon>
        <taxon>Lactobacillales</taxon>
        <taxon>Lactobacillaceae</taxon>
        <taxon>Paucilactobacillus</taxon>
    </lineage>
</organism>
<dbReference type="PANTHER" id="PTHR43561:SF3">
    <property type="entry name" value="HYDROXYACYL-COENZYME A DEHYDROGENASE, MITOCHONDRIAL"/>
    <property type="match status" value="1"/>
</dbReference>
<dbReference type="InterPro" id="IPR006108">
    <property type="entry name" value="3HC_DH_C"/>
</dbReference>
<protein>
    <submittedName>
        <fullName evidence="10">3-hydroxybutyryl-CoA dehydrogenase</fullName>
    </submittedName>
</protein>
<dbReference type="InterPro" id="IPR008927">
    <property type="entry name" value="6-PGluconate_DH-like_C_sf"/>
</dbReference>
<dbReference type="Proteomes" id="UP000051884">
    <property type="component" value="Unassembled WGS sequence"/>
</dbReference>